<accession>A0A915KPW2</accession>
<protein>
    <submittedName>
        <fullName evidence="3">Uncharacterized protein</fullName>
    </submittedName>
</protein>
<sequence>MSKCKDSDIWDQKWPEIDSDAKVKLVFVDQDNEFIDYCSIERNQIDKMTPHEAYDLAKRSADFRKFRRTHEISDFYLKPIGDNLGLSLNFNARPLPDRESGGNGRNFDDDDEEEDEEESESGKGKNRYKKQKAKNKNC</sequence>
<keyword evidence="2" id="KW-1185">Reference proteome</keyword>
<reference evidence="3" key="1">
    <citation type="submission" date="2022-11" db="UniProtKB">
        <authorList>
            <consortium name="WormBaseParasite"/>
        </authorList>
    </citation>
    <scope>IDENTIFICATION</scope>
</reference>
<evidence type="ECO:0000313" key="2">
    <source>
        <dbReference type="Proteomes" id="UP000887565"/>
    </source>
</evidence>
<proteinExistence type="predicted"/>
<feature type="compositionally biased region" description="Basic residues" evidence="1">
    <location>
        <begin position="124"/>
        <end position="138"/>
    </location>
</feature>
<feature type="region of interest" description="Disordered" evidence="1">
    <location>
        <begin position="81"/>
        <end position="138"/>
    </location>
</feature>
<feature type="compositionally biased region" description="Acidic residues" evidence="1">
    <location>
        <begin position="108"/>
        <end position="119"/>
    </location>
</feature>
<dbReference type="WBParaSite" id="nRc.2.0.1.t40922-RA">
    <property type="protein sequence ID" value="nRc.2.0.1.t40922-RA"/>
    <property type="gene ID" value="nRc.2.0.1.g40922"/>
</dbReference>
<organism evidence="2 3">
    <name type="scientific">Romanomermis culicivorax</name>
    <name type="common">Nematode worm</name>
    <dbReference type="NCBI Taxonomy" id="13658"/>
    <lineage>
        <taxon>Eukaryota</taxon>
        <taxon>Metazoa</taxon>
        <taxon>Ecdysozoa</taxon>
        <taxon>Nematoda</taxon>
        <taxon>Enoplea</taxon>
        <taxon>Dorylaimia</taxon>
        <taxon>Mermithida</taxon>
        <taxon>Mermithoidea</taxon>
        <taxon>Mermithidae</taxon>
        <taxon>Romanomermis</taxon>
    </lineage>
</organism>
<evidence type="ECO:0000313" key="3">
    <source>
        <dbReference type="WBParaSite" id="nRc.2.0.1.t40922-RA"/>
    </source>
</evidence>
<dbReference type="AlphaFoldDB" id="A0A915KPW2"/>
<dbReference type="Proteomes" id="UP000887565">
    <property type="component" value="Unplaced"/>
</dbReference>
<evidence type="ECO:0000256" key="1">
    <source>
        <dbReference type="SAM" id="MobiDB-lite"/>
    </source>
</evidence>
<name>A0A915KPW2_ROMCU</name>